<name>A0AAJ0B1E6_9PEZI</name>
<protein>
    <submittedName>
        <fullName evidence="2">Heterokaryon incompatibility</fullName>
    </submittedName>
</protein>
<reference evidence="2" key="1">
    <citation type="submission" date="2023-06" db="EMBL/GenBank/DDBJ databases">
        <title>Genome-scale phylogeny and comparative genomics of the fungal order Sordariales.</title>
        <authorList>
            <consortium name="Lawrence Berkeley National Laboratory"/>
            <person name="Hensen N."/>
            <person name="Bonometti L."/>
            <person name="Westerberg I."/>
            <person name="Brannstrom I.O."/>
            <person name="Guillou S."/>
            <person name="Cros-Aarteil S."/>
            <person name="Calhoun S."/>
            <person name="Haridas S."/>
            <person name="Kuo A."/>
            <person name="Mondo S."/>
            <person name="Pangilinan J."/>
            <person name="Riley R."/>
            <person name="Labutti K."/>
            <person name="Andreopoulos B."/>
            <person name="Lipzen A."/>
            <person name="Chen C."/>
            <person name="Yanf M."/>
            <person name="Daum C."/>
            <person name="Ng V."/>
            <person name="Clum A."/>
            <person name="Steindorff A."/>
            <person name="Ohm R."/>
            <person name="Martin F."/>
            <person name="Silar P."/>
            <person name="Natvig D."/>
            <person name="Lalanne C."/>
            <person name="Gautier V."/>
            <person name="Ament-Velasquez S.L."/>
            <person name="Kruys A."/>
            <person name="Hutchinson M.I."/>
            <person name="Powell A.J."/>
            <person name="Barry K."/>
            <person name="Miller A.N."/>
            <person name="Grigoriev I.V."/>
            <person name="Debuchy R."/>
            <person name="Gladieux P."/>
            <person name="Thoren M.H."/>
            <person name="Johannesson H."/>
        </authorList>
    </citation>
    <scope>NUCLEOTIDE SEQUENCE</scope>
    <source>
        <strain evidence="2">PSN4</strain>
    </source>
</reference>
<dbReference type="EMBL" id="MU839851">
    <property type="protein sequence ID" value="KAK1749918.1"/>
    <property type="molecule type" value="Genomic_DNA"/>
</dbReference>
<keyword evidence="3" id="KW-1185">Reference proteome</keyword>
<dbReference type="InterPro" id="IPR010730">
    <property type="entry name" value="HET"/>
</dbReference>
<dbReference type="Proteomes" id="UP001239445">
    <property type="component" value="Unassembled WGS sequence"/>
</dbReference>
<feature type="domain" description="Heterokaryon incompatibility" evidence="1">
    <location>
        <begin position="2"/>
        <end position="103"/>
    </location>
</feature>
<dbReference type="AlphaFoldDB" id="A0AAJ0B1E6"/>
<evidence type="ECO:0000313" key="2">
    <source>
        <dbReference type="EMBL" id="KAK1749918.1"/>
    </source>
</evidence>
<proteinExistence type="predicted"/>
<accession>A0AAJ0B1E6</accession>
<dbReference type="PANTHER" id="PTHR33112">
    <property type="entry name" value="DOMAIN PROTEIN, PUTATIVE-RELATED"/>
    <property type="match status" value="1"/>
</dbReference>
<dbReference type="PANTHER" id="PTHR33112:SF16">
    <property type="entry name" value="HETEROKARYON INCOMPATIBILITY DOMAIN-CONTAINING PROTEIN"/>
    <property type="match status" value="1"/>
</dbReference>
<sequence length="124" mass="13212">MALSYVWGDGDAEPLLSTMENIALLCQPASLQKSSVLGERLPWTLRDAMAVARELGIRYLGVDRLCIVQDDATQKPGRLAAMAAIYGNASLTLIAANGDDTRGLRLSPPDVSIITLPSGLDLES</sequence>
<gene>
    <name evidence="2" type="ORF">QBC47DRAFT_439703</name>
</gene>
<organism evidence="2 3">
    <name type="scientific">Echria macrotheca</name>
    <dbReference type="NCBI Taxonomy" id="438768"/>
    <lineage>
        <taxon>Eukaryota</taxon>
        <taxon>Fungi</taxon>
        <taxon>Dikarya</taxon>
        <taxon>Ascomycota</taxon>
        <taxon>Pezizomycotina</taxon>
        <taxon>Sordariomycetes</taxon>
        <taxon>Sordariomycetidae</taxon>
        <taxon>Sordariales</taxon>
        <taxon>Schizotheciaceae</taxon>
        <taxon>Echria</taxon>
    </lineage>
</organism>
<comment type="caution">
    <text evidence="2">The sequence shown here is derived from an EMBL/GenBank/DDBJ whole genome shotgun (WGS) entry which is preliminary data.</text>
</comment>
<evidence type="ECO:0000259" key="1">
    <source>
        <dbReference type="Pfam" id="PF06985"/>
    </source>
</evidence>
<evidence type="ECO:0000313" key="3">
    <source>
        <dbReference type="Proteomes" id="UP001239445"/>
    </source>
</evidence>
<dbReference type="Pfam" id="PF06985">
    <property type="entry name" value="HET"/>
    <property type="match status" value="1"/>
</dbReference>